<evidence type="ECO:0000256" key="1">
    <source>
        <dbReference type="ARBA" id="ARBA00023015"/>
    </source>
</evidence>
<name>A0A7C9VM24_9BRAD</name>
<organism evidence="5 6">
    <name type="scientific">Candidatus Afipia apatlaquensis</name>
    <dbReference type="NCBI Taxonomy" id="2712852"/>
    <lineage>
        <taxon>Bacteria</taxon>
        <taxon>Pseudomonadati</taxon>
        <taxon>Pseudomonadota</taxon>
        <taxon>Alphaproteobacteria</taxon>
        <taxon>Hyphomicrobiales</taxon>
        <taxon>Nitrobacteraceae</taxon>
        <taxon>Afipia</taxon>
    </lineage>
</organism>
<dbReference type="Gene3D" id="1.10.10.10">
    <property type="entry name" value="Winged helix-like DNA-binding domain superfamily/Winged helix DNA-binding domain"/>
    <property type="match status" value="1"/>
</dbReference>
<evidence type="ECO:0000313" key="6">
    <source>
        <dbReference type="Proteomes" id="UP000480266"/>
    </source>
</evidence>
<protein>
    <submittedName>
        <fullName evidence="5">Lrp/AsnC family transcriptional regulator</fullName>
    </submittedName>
</protein>
<evidence type="ECO:0000313" key="5">
    <source>
        <dbReference type="EMBL" id="NGX96732.1"/>
    </source>
</evidence>
<evidence type="ECO:0000256" key="2">
    <source>
        <dbReference type="ARBA" id="ARBA00023125"/>
    </source>
</evidence>
<sequence>MAPSKSIQLDEFDLAILEELQVNNRTSLQEIGKSVNLSAAAVQRRVRRMEDARVIQSNVAIVDPASVGRPITIVVEVQIDSEQADLMDSARREFAAAPEVQQCYYVTGAADFILVLTVSTMEEYEQLSRRLFLENRNVKHFNTFVAMNRVKTSLRVPLIPGKGL</sequence>
<keyword evidence="3" id="KW-0804">Transcription</keyword>
<dbReference type="InterPro" id="IPR036388">
    <property type="entry name" value="WH-like_DNA-bd_sf"/>
</dbReference>
<gene>
    <name evidence="5" type="ORF">G4V63_16405</name>
</gene>
<dbReference type="Proteomes" id="UP000480266">
    <property type="component" value="Unassembled WGS sequence"/>
</dbReference>
<dbReference type="SUPFAM" id="SSF54909">
    <property type="entry name" value="Dimeric alpha+beta barrel"/>
    <property type="match status" value="1"/>
</dbReference>
<dbReference type="InterPro" id="IPR019888">
    <property type="entry name" value="Tscrpt_reg_AsnC-like"/>
</dbReference>
<dbReference type="SUPFAM" id="SSF46785">
    <property type="entry name" value="Winged helix' DNA-binding domain"/>
    <property type="match status" value="1"/>
</dbReference>
<keyword evidence="6" id="KW-1185">Reference proteome</keyword>
<reference evidence="5" key="1">
    <citation type="submission" date="2020-02" db="EMBL/GenBank/DDBJ databases">
        <title>Draft genome sequence of Candidatus Afipia apatlaquensis IBT-C3, a potential strain for decolorization of textile dyes.</title>
        <authorList>
            <person name="Sanchez-Reyes A."/>
            <person name="Breton-Deval L."/>
            <person name="Mangelson H."/>
            <person name="Sanchez-Flores A."/>
        </authorList>
    </citation>
    <scope>NUCLEOTIDE SEQUENCE [LARGE SCALE GENOMIC DNA]</scope>
    <source>
        <strain evidence="5">IBT-C3</strain>
    </source>
</reference>
<dbReference type="PRINTS" id="PR00033">
    <property type="entry name" value="HTHASNC"/>
</dbReference>
<dbReference type="InterPro" id="IPR000485">
    <property type="entry name" value="AsnC-type_HTH_dom"/>
</dbReference>
<keyword evidence="2" id="KW-0238">DNA-binding</keyword>
<dbReference type="PANTHER" id="PTHR30154">
    <property type="entry name" value="LEUCINE-RESPONSIVE REGULATORY PROTEIN"/>
    <property type="match status" value="1"/>
</dbReference>
<dbReference type="GO" id="GO:0043565">
    <property type="term" value="F:sequence-specific DNA binding"/>
    <property type="evidence" value="ECO:0007669"/>
    <property type="project" value="InterPro"/>
</dbReference>
<dbReference type="PROSITE" id="PS50956">
    <property type="entry name" value="HTH_ASNC_2"/>
    <property type="match status" value="1"/>
</dbReference>
<evidence type="ECO:0000259" key="4">
    <source>
        <dbReference type="PROSITE" id="PS50956"/>
    </source>
</evidence>
<dbReference type="Pfam" id="PF13404">
    <property type="entry name" value="HTH_AsnC-type"/>
    <property type="match status" value="1"/>
</dbReference>
<dbReference type="InterPro" id="IPR011008">
    <property type="entry name" value="Dimeric_a/b-barrel"/>
</dbReference>
<accession>A0A7C9VM24</accession>
<proteinExistence type="predicted"/>
<dbReference type="InterPro" id="IPR036390">
    <property type="entry name" value="WH_DNA-bd_sf"/>
</dbReference>
<dbReference type="GO" id="GO:0005829">
    <property type="term" value="C:cytosol"/>
    <property type="evidence" value="ECO:0007669"/>
    <property type="project" value="TreeGrafter"/>
</dbReference>
<evidence type="ECO:0000256" key="3">
    <source>
        <dbReference type="ARBA" id="ARBA00023163"/>
    </source>
</evidence>
<feature type="domain" description="HTH asnC-type" evidence="4">
    <location>
        <begin position="9"/>
        <end position="70"/>
    </location>
</feature>
<dbReference type="InterPro" id="IPR019887">
    <property type="entry name" value="Tscrpt_reg_AsnC/Lrp_C"/>
</dbReference>
<dbReference type="PANTHER" id="PTHR30154:SF34">
    <property type="entry name" value="TRANSCRIPTIONAL REGULATOR AZLB"/>
    <property type="match status" value="1"/>
</dbReference>
<dbReference type="Pfam" id="PF01037">
    <property type="entry name" value="AsnC_trans_reg"/>
    <property type="match status" value="1"/>
</dbReference>
<dbReference type="EMBL" id="JAAMRR010000834">
    <property type="protein sequence ID" value="NGX96732.1"/>
    <property type="molecule type" value="Genomic_DNA"/>
</dbReference>
<dbReference type="AlphaFoldDB" id="A0A7C9VM24"/>
<dbReference type="SMART" id="SM00344">
    <property type="entry name" value="HTH_ASNC"/>
    <property type="match status" value="1"/>
</dbReference>
<dbReference type="Gene3D" id="3.30.70.920">
    <property type="match status" value="1"/>
</dbReference>
<comment type="caution">
    <text evidence="5">The sequence shown here is derived from an EMBL/GenBank/DDBJ whole genome shotgun (WGS) entry which is preliminary data.</text>
</comment>
<keyword evidence="1" id="KW-0805">Transcription regulation</keyword>
<dbReference type="GO" id="GO:0043200">
    <property type="term" value="P:response to amino acid"/>
    <property type="evidence" value="ECO:0007669"/>
    <property type="project" value="TreeGrafter"/>
</dbReference>